<dbReference type="PANTHER" id="PTHR43884:SF12">
    <property type="entry name" value="ISOVALERYL-COA DEHYDROGENASE, MITOCHONDRIAL-RELATED"/>
    <property type="match status" value="1"/>
</dbReference>
<evidence type="ECO:0008006" key="11">
    <source>
        <dbReference type="Google" id="ProtNLM"/>
    </source>
</evidence>
<protein>
    <recommendedName>
        <fullName evidence="11">Acyl-CoA dehydrogenase</fullName>
    </recommendedName>
</protein>
<dbReference type="KEGG" id="pox:MB84_16675"/>
<evidence type="ECO:0000313" key="10">
    <source>
        <dbReference type="Proteomes" id="UP000035050"/>
    </source>
</evidence>
<dbReference type="Pfam" id="PF00441">
    <property type="entry name" value="Acyl-CoA_dh_1"/>
    <property type="match status" value="1"/>
</dbReference>
<dbReference type="InterPro" id="IPR036250">
    <property type="entry name" value="AcylCo_DH-like_C"/>
</dbReference>
<comment type="similarity">
    <text evidence="2">Belongs to the acyl-CoA dehydrogenase family.</text>
</comment>
<feature type="domain" description="Acyl-CoA dehydrogenase/oxidase C-terminal" evidence="6">
    <location>
        <begin position="240"/>
        <end position="378"/>
    </location>
</feature>
<feature type="domain" description="Acyl-CoA dehydrogenase/oxidase N-terminal" evidence="8">
    <location>
        <begin position="6"/>
        <end position="122"/>
    </location>
</feature>
<dbReference type="OrthoDB" id="9770681at2"/>
<dbReference type="HOGENOM" id="CLU_018204_3_5_4"/>
<dbReference type="Gene3D" id="2.40.110.10">
    <property type="entry name" value="Butyryl-CoA Dehydrogenase, subunit A, domain 2"/>
    <property type="match status" value="1"/>
</dbReference>
<dbReference type="RefSeq" id="WP_046291948.1">
    <property type="nucleotide sequence ID" value="NZ_CP011253.3"/>
</dbReference>
<dbReference type="Pfam" id="PF02771">
    <property type="entry name" value="Acyl-CoA_dh_N"/>
    <property type="match status" value="1"/>
</dbReference>
<dbReference type="InterPro" id="IPR046373">
    <property type="entry name" value="Acyl-CoA_Oxase/DH_mid-dom_sf"/>
</dbReference>
<dbReference type="InterPro" id="IPR013786">
    <property type="entry name" value="AcylCoA_DH/ox_N"/>
</dbReference>
<dbReference type="Gene3D" id="1.10.540.10">
    <property type="entry name" value="Acyl-CoA dehydrogenase/oxidase, N-terminal domain"/>
    <property type="match status" value="1"/>
</dbReference>
<comment type="cofactor">
    <cofactor evidence="1">
        <name>FAD</name>
        <dbReference type="ChEBI" id="CHEBI:57692"/>
    </cofactor>
</comment>
<dbReference type="GO" id="GO:0003995">
    <property type="term" value="F:acyl-CoA dehydrogenase activity"/>
    <property type="evidence" value="ECO:0007669"/>
    <property type="project" value="TreeGrafter"/>
</dbReference>
<dbReference type="GO" id="GO:0050660">
    <property type="term" value="F:flavin adenine dinucleotide binding"/>
    <property type="evidence" value="ECO:0007669"/>
    <property type="project" value="InterPro"/>
</dbReference>
<evidence type="ECO:0000256" key="1">
    <source>
        <dbReference type="ARBA" id="ARBA00001974"/>
    </source>
</evidence>
<dbReference type="SUPFAM" id="SSF56645">
    <property type="entry name" value="Acyl-CoA dehydrogenase NM domain-like"/>
    <property type="match status" value="1"/>
</dbReference>
<dbReference type="Proteomes" id="UP000035050">
    <property type="component" value="Chromosome"/>
</dbReference>
<dbReference type="GO" id="GO:0033539">
    <property type="term" value="P:fatty acid beta-oxidation using acyl-CoA dehydrogenase"/>
    <property type="evidence" value="ECO:0007669"/>
    <property type="project" value="TreeGrafter"/>
</dbReference>
<proteinExistence type="inferred from homology"/>
<dbReference type="InterPro" id="IPR009075">
    <property type="entry name" value="AcylCo_DH/oxidase_C"/>
</dbReference>
<dbReference type="InterPro" id="IPR009100">
    <property type="entry name" value="AcylCoA_DH/oxidase_NM_dom_sf"/>
</dbReference>
<dbReference type="PIRSF" id="PIRSF016578">
    <property type="entry name" value="HsaA"/>
    <property type="match status" value="1"/>
</dbReference>
<sequence length="395" mass="42850">MDFQLTESQRELIDATERLCRQLLPFAKEAHEAESRGDFAPLQRLRRQMAEAGLLALNMPQEYGGVGLPLLETLLLIQTIQRVDSTLGGLAHRTSTGAIGAVLELGTQAQKTRFVGGVARGEIGVSIGITEPDAGSAATAMKTRARIEGDDVIINGQKIFISAAKGHHYTMLYCRFGNTGRASDIGAIMVPHDAPGFSCSGGTLNMAGERQYELYFDDCRVPKANILAESRAFAKLISVYNVERLGSISRMLGSAQAAFEFALQYVQERKQFGRELADFQGLQWMLADMKVKLEAAQMLTYRAASNTASGLPSPLETSVAKVYVAQAAKKICDDAIQLLGGYGYMAEYPVEGLYREVRGGSIYGGTLQIHKNMIAGHLLGRKNSQWAPNSGESGE</sequence>
<dbReference type="GO" id="GO:0046359">
    <property type="term" value="P:butyrate catabolic process"/>
    <property type="evidence" value="ECO:0007669"/>
    <property type="project" value="TreeGrafter"/>
</dbReference>
<dbReference type="SUPFAM" id="SSF47203">
    <property type="entry name" value="Acyl-CoA dehydrogenase C-terminal domain-like"/>
    <property type="match status" value="1"/>
</dbReference>
<keyword evidence="5" id="KW-0560">Oxidoreductase</keyword>
<evidence type="ECO:0000259" key="7">
    <source>
        <dbReference type="Pfam" id="PF02770"/>
    </source>
</evidence>
<dbReference type="PANTHER" id="PTHR43884">
    <property type="entry name" value="ACYL-COA DEHYDROGENASE"/>
    <property type="match status" value="1"/>
</dbReference>
<evidence type="ECO:0000313" key="9">
    <source>
        <dbReference type="EMBL" id="AKC70766.1"/>
    </source>
</evidence>
<dbReference type="InterPro" id="IPR037069">
    <property type="entry name" value="AcylCoA_DH/ox_N_sf"/>
</dbReference>
<reference evidence="9" key="1">
    <citation type="submission" date="2016-06" db="EMBL/GenBank/DDBJ databases">
        <title>Pandoraea oxalativorans DSM 23570 Genome Sequencing.</title>
        <authorList>
            <person name="Ee R."/>
            <person name="Lim Y.-L."/>
            <person name="Yong D."/>
            <person name="Yin W.-F."/>
            <person name="Chan K.-G."/>
        </authorList>
    </citation>
    <scope>NUCLEOTIDE SEQUENCE</scope>
    <source>
        <strain evidence="9">DSM 23570</strain>
    </source>
</reference>
<evidence type="ECO:0000256" key="4">
    <source>
        <dbReference type="ARBA" id="ARBA00022827"/>
    </source>
</evidence>
<dbReference type="EMBL" id="CP011253">
    <property type="protein sequence ID" value="AKC70766.1"/>
    <property type="molecule type" value="Genomic_DNA"/>
</dbReference>
<feature type="domain" description="Acyl-CoA oxidase/dehydrogenase middle" evidence="7">
    <location>
        <begin position="127"/>
        <end position="219"/>
    </location>
</feature>
<dbReference type="AlphaFoldDB" id="A0A0E3YE83"/>
<evidence type="ECO:0000259" key="8">
    <source>
        <dbReference type="Pfam" id="PF02771"/>
    </source>
</evidence>
<dbReference type="InterPro" id="IPR006091">
    <property type="entry name" value="Acyl-CoA_Oxase/DH_mid-dom"/>
</dbReference>
<keyword evidence="10" id="KW-1185">Reference proteome</keyword>
<dbReference type="Gene3D" id="1.20.140.10">
    <property type="entry name" value="Butyryl-CoA Dehydrogenase, subunit A, domain 3"/>
    <property type="match status" value="1"/>
</dbReference>
<name>A0A0E3YE83_9BURK</name>
<keyword evidence="4" id="KW-0274">FAD</keyword>
<evidence type="ECO:0000256" key="2">
    <source>
        <dbReference type="ARBA" id="ARBA00009347"/>
    </source>
</evidence>
<evidence type="ECO:0000256" key="5">
    <source>
        <dbReference type="ARBA" id="ARBA00023002"/>
    </source>
</evidence>
<dbReference type="Pfam" id="PF02770">
    <property type="entry name" value="Acyl-CoA_dh_M"/>
    <property type="match status" value="1"/>
</dbReference>
<gene>
    <name evidence="9" type="ORF">MB84_16675</name>
</gene>
<evidence type="ECO:0000259" key="6">
    <source>
        <dbReference type="Pfam" id="PF00441"/>
    </source>
</evidence>
<keyword evidence="3" id="KW-0285">Flavoprotein</keyword>
<accession>A0A0E3YE83</accession>
<dbReference type="PATRIC" id="fig|573737.6.peg.4274"/>
<evidence type="ECO:0000256" key="3">
    <source>
        <dbReference type="ARBA" id="ARBA00022630"/>
    </source>
</evidence>
<dbReference type="FunFam" id="1.20.140.10:FF:000001">
    <property type="entry name" value="Acyl-CoA dehydrogenase"/>
    <property type="match status" value="1"/>
</dbReference>
<organism evidence="9 10">
    <name type="scientific">Pandoraea oxalativorans</name>
    <dbReference type="NCBI Taxonomy" id="573737"/>
    <lineage>
        <taxon>Bacteria</taxon>
        <taxon>Pseudomonadati</taxon>
        <taxon>Pseudomonadota</taxon>
        <taxon>Betaproteobacteria</taxon>
        <taxon>Burkholderiales</taxon>
        <taxon>Burkholderiaceae</taxon>
        <taxon>Pandoraea</taxon>
    </lineage>
</organism>